<protein>
    <submittedName>
        <fullName evidence="1">Uncharacterized protein</fullName>
    </submittedName>
</protein>
<dbReference type="VEuPathDB" id="FungiDB:VP01_1999g8"/>
<name>A0A0L6VBJ4_9BASI</name>
<evidence type="ECO:0000313" key="1">
    <source>
        <dbReference type="EMBL" id="KNZ58118.1"/>
    </source>
</evidence>
<dbReference type="Proteomes" id="UP000037035">
    <property type="component" value="Unassembled WGS sequence"/>
</dbReference>
<proteinExistence type="predicted"/>
<keyword evidence="2" id="KW-1185">Reference proteome</keyword>
<comment type="caution">
    <text evidence="1">The sequence shown here is derived from an EMBL/GenBank/DDBJ whole genome shotgun (WGS) entry which is preliminary data.</text>
</comment>
<sequence>MWELGAKKGAQIYLLGWLLVGHSHNMMSRTMYDQFSAILSVCKLHHPCWGTIRMQKEYLRAMLNLEILVKESLLCNTQFEDLNEIGSRRALLCKARQLYMNPAMFSRSSGQRNT</sequence>
<evidence type="ECO:0000313" key="2">
    <source>
        <dbReference type="Proteomes" id="UP000037035"/>
    </source>
</evidence>
<dbReference type="OrthoDB" id="10636614at2759"/>
<dbReference type="AlphaFoldDB" id="A0A0L6VBJ4"/>
<accession>A0A0L6VBJ4</accession>
<gene>
    <name evidence="1" type="ORF">VP01_1999g8</name>
</gene>
<dbReference type="EMBL" id="LAVV01006835">
    <property type="protein sequence ID" value="KNZ58118.1"/>
    <property type="molecule type" value="Genomic_DNA"/>
</dbReference>
<organism evidence="1 2">
    <name type="scientific">Puccinia sorghi</name>
    <dbReference type="NCBI Taxonomy" id="27349"/>
    <lineage>
        <taxon>Eukaryota</taxon>
        <taxon>Fungi</taxon>
        <taxon>Dikarya</taxon>
        <taxon>Basidiomycota</taxon>
        <taxon>Pucciniomycotina</taxon>
        <taxon>Pucciniomycetes</taxon>
        <taxon>Pucciniales</taxon>
        <taxon>Pucciniaceae</taxon>
        <taxon>Puccinia</taxon>
    </lineage>
</organism>
<reference evidence="1 2" key="1">
    <citation type="submission" date="2015-08" db="EMBL/GenBank/DDBJ databases">
        <title>Next Generation Sequencing and Analysis of the Genome of Puccinia sorghi L Schw, the Causal Agent of Maize Common Rust.</title>
        <authorList>
            <person name="Rochi L."/>
            <person name="Burguener G."/>
            <person name="Darino M."/>
            <person name="Turjanski A."/>
            <person name="Kreff E."/>
            <person name="Dieguez M.J."/>
            <person name="Sacco F."/>
        </authorList>
    </citation>
    <scope>NUCLEOTIDE SEQUENCE [LARGE SCALE GENOMIC DNA]</scope>
    <source>
        <strain evidence="1 2">RO10H11247</strain>
    </source>
</reference>